<protein>
    <submittedName>
        <fullName evidence="2">Uncharacterized protein</fullName>
    </submittedName>
</protein>
<comment type="caution">
    <text evidence="2">The sequence shown here is derived from an EMBL/GenBank/DDBJ whole genome shotgun (WGS) entry which is preliminary data.</text>
</comment>
<reference evidence="2 3" key="1">
    <citation type="submission" date="2023-01" db="EMBL/GenBank/DDBJ databases">
        <title>Analysis of 21 Apiospora genomes using comparative genomics revels a genus with tremendous synthesis potential of carbohydrate active enzymes and secondary metabolites.</title>
        <authorList>
            <person name="Sorensen T."/>
        </authorList>
    </citation>
    <scope>NUCLEOTIDE SEQUENCE [LARGE SCALE GENOMIC DNA]</scope>
    <source>
        <strain evidence="2 3">CBS 117206</strain>
    </source>
</reference>
<evidence type="ECO:0000313" key="3">
    <source>
        <dbReference type="Proteomes" id="UP001392437"/>
    </source>
</evidence>
<keyword evidence="3" id="KW-1185">Reference proteome</keyword>
<dbReference type="AlphaFoldDB" id="A0AAW0R637"/>
<dbReference type="Proteomes" id="UP001392437">
    <property type="component" value="Unassembled WGS sequence"/>
</dbReference>
<dbReference type="EMBL" id="JAQQWP010000002">
    <property type="protein sequence ID" value="KAK8129236.1"/>
    <property type="molecule type" value="Genomic_DNA"/>
</dbReference>
<organism evidence="2 3">
    <name type="scientific">Apiospora kogelbergensis</name>
    <dbReference type="NCBI Taxonomy" id="1337665"/>
    <lineage>
        <taxon>Eukaryota</taxon>
        <taxon>Fungi</taxon>
        <taxon>Dikarya</taxon>
        <taxon>Ascomycota</taxon>
        <taxon>Pezizomycotina</taxon>
        <taxon>Sordariomycetes</taxon>
        <taxon>Xylariomycetidae</taxon>
        <taxon>Amphisphaeriales</taxon>
        <taxon>Apiosporaceae</taxon>
        <taxon>Apiospora</taxon>
    </lineage>
</organism>
<evidence type="ECO:0000256" key="1">
    <source>
        <dbReference type="SAM" id="MobiDB-lite"/>
    </source>
</evidence>
<sequence>MERDVSPRRPPPKGRFPAEANKSAERADGGSFARNARPSIAIPARPWHQRRSYFTEGWTERYLSSGVGLDPREAYMFGPALGPALGGLCFGLVNFVATGTAPGYGGVTMITTRCFGMAVASGDWATGEIRIGANRLWMRIRIQAISGILRALLYNSITPGCAGKTDD</sequence>
<name>A0AAW0R637_9PEZI</name>
<proteinExistence type="predicted"/>
<gene>
    <name evidence="2" type="ORF">PG999_001616</name>
</gene>
<evidence type="ECO:0000313" key="2">
    <source>
        <dbReference type="EMBL" id="KAK8129236.1"/>
    </source>
</evidence>
<feature type="region of interest" description="Disordered" evidence="1">
    <location>
        <begin position="1"/>
        <end position="32"/>
    </location>
</feature>
<accession>A0AAW0R637</accession>